<dbReference type="InterPro" id="IPR005311">
    <property type="entry name" value="PBP_dimer"/>
</dbReference>
<dbReference type="Pfam" id="PF03717">
    <property type="entry name" value="PBP_dimer"/>
    <property type="match status" value="1"/>
</dbReference>
<dbReference type="EMBL" id="BONZ01000076">
    <property type="protein sequence ID" value="GIH19052.1"/>
    <property type="molecule type" value="Genomic_DNA"/>
</dbReference>
<evidence type="ECO:0000256" key="2">
    <source>
        <dbReference type="ARBA" id="ARBA00007171"/>
    </source>
</evidence>
<evidence type="ECO:0000259" key="6">
    <source>
        <dbReference type="Pfam" id="PF00905"/>
    </source>
</evidence>
<dbReference type="InterPro" id="IPR012338">
    <property type="entry name" value="Beta-lactam/transpept-like"/>
</dbReference>
<reference evidence="8" key="1">
    <citation type="submission" date="2021-01" db="EMBL/GenBank/DDBJ databases">
        <title>Whole genome shotgun sequence of Rugosimonospora africana NBRC 104875.</title>
        <authorList>
            <person name="Komaki H."/>
            <person name="Tamura T."/>
        </authorList>
    </citation>
    <scope>NUCLEOTIDE SEQUENCE</scope>
    <source>
        <strain evidence="8">NBRC 104875</strain>
    </source>
</reference>
<dbReference type="Gene3D" id="3.30.450.330">
    <property type="match status" value="1"/>
</dbReference>
<feature type="region of interest" description="Disordered" evidence="4">
    <location>
        <begin position="1"/>
        <end position="199"/>
    </location>
</feature>
<dbReference type="InterPro" id="IPR001460">
    <property type="entry name" value="PCN-bd_Tpept"/>
</dbReference>
<dbReference type="GO" id="GO:0005886">
    <property type="term" value="C:plasma membrane"/>
    <property type="evidence" value="ECO:0007669"/>
    <property type="project" value="TreeGrafter"/>
</dbReference>
<dbReference type="InterPro" id="IPR036138">
    <property type="entry name" value="PBP_dimer_sf"/>
</dbReference>
<dbReference type="GO" id="GO:0071555">
    <property type="term" value="P:cell wall organization"/>
    <property type="evidence" value="ECO:0007669"/>
    <property type="project" value="TreeGrafter"/>
</dbReference>
<comment type="subcellular location">
    <subcellularLocation>
        <location evidence="1">Membrane</location>
    </subcellularLocation>
</comment>
<evidence type="ECO:0000256" key="3">
    <source>
        <dbReference type="ARBA" id="ARBA00023136"/>
    </source>
</evidence>
<evidence type="ECO:0000256" key="4">
    <source>
        <dbReference type="SAM" id="MobiDB-lite"/>
    </source>
</evidence>
<feature type="compositionally biased region" description="Gly residues" evidence="4">
    <location>
        <begin position="49"/>
        <end position="59"/>
    </location>
</feature>
<dbReference type="InterPro" id="IPR050515">
    <property type="entry name" value="Beta-lactam/transpept"/>
</dbReference>
<keyword evidence="9" id="KW-1185">Reference proteome</keyword>
<feature type="compositionally biased region" description="Basic and acidic residues" evidence="4">
    <location>
        <begin position="89"/>
        <end position="99"/>
    </location>
</feature>
<dbReference type="PANTHER" id="PTHR30627">
    <property type="entry name" value="PEPTIDOGLYCAN D,D-TRANSPEPTIDASE"/>
    <property type="match status" value="1"/>
</dbReference>
<feature type="compositionally biased region" description="Basic and acidic residues" evidence="4">
    <location>
        <begin position="28"/>
        <end position="40"/>
    </location>
</feature>
<dbReference type="SUPFAM" id="SSF56519">
    <property type="entry name" value="Penicillin binding protein dimerisation domain"/>
    <property type="match status" value="1"/>
</dbReference>
<feature type="compositionally biased region" description="Gly residues" evidence="4">
    <location>
        <begin position="146"/>
        <end position="157"/>
    </location>
</feature>
<feature type="compositionally biased region" description="Basic residues" evidence="4">
    <location>
        <begin position="181"/>
        <end position="194"/>
    </location>
</feature>
<accession>A0A8J3QZS3</accession>
<feature type="compositionally biased region" description="Low complexity" evidence="4">
    <location>
        <begin position="114"/>
        <end position="145"/>
    </location>
</feature>
<dbReference type="PANTHER" id="PTHR30627:SF1">
    <property type="entry name" value="PEPTIDOGLYCAN D,D-TRANSPEPTIDASE FTSI"/>
    <property type="match status" value="1"/>
</dbReference>
<feature type="compositionally biased region" description="Basic and acidic residues" evidence="4">
    <location>
        <begin position="72"/>
        <end position="82"/>
    </location>
</feature>
<evidence type="ECO:0000313" key="8">
    <source>
        <dbReference type="EMBL" id="GIH19052.1"/>
    </source>
</evidence>
<dbReference type="SUPFAM" id="SSF56601">
    <property type="entry name" value="beta-lactamase/transpeptidase-like"/>
    <property type="match status" value="1"/>
</dbReference>
<dbReference type="GO" id="GO:0008658">
    <property type="term" value="F:penicillin binding"/>
    <property type="evidence" value="ECO:0007669"/>
    <property type="project" value="InterPro"/>
</dbReference>
<dbReference type="Proteomes" id="UP000642748">
    <property type="component" value="Unassembled WGS sequence"/>
</dbReference>
<comment type="similarity">
    <text evidence="2">Belongs to the transpeptidase family.</text>
</comment>
<keyword evidence="5" id="KW-0812">Transmembrane</keyword>
<proteinExistence type="inferred from homology"/>
<evidence type="ECO:0000259" key="7">
    <source>
        <dbReference type="Pfam" id="PF03717"/>
    </source>
</evidence>
<comment type="caution">
    <text evidence="8">The sequence shown here is derived from an EMBL/GenBank/DDBJ whole genome shotgun (WGS) entry which is preliminary data.</text>
</comment>
<feature type="compositionally biased region" description="Basic and acidic residues" evidence="4">
    <location>
        <begin position="1"/>
        <end position="10"/>
    </location>
</feature>
<feature type="compositionally biased region" description="Low complexity" evidence="4">
    <location>
        <begin position="158"/>
        <end position="180"/>
    </location>
</feature>
<dbReference type="Gene3D" id="3.90.1310.10">
    <property type="entry name" value="Penicillin-binding protein 2a (Domain 2)"/>
    <property type="match status" value="1"/>
</dbReference>
<evidence type="ECO:0000256" key="1">
    <source>
        <dbReference type="ARBA" id="ARBA00004370"/>
    </source>
</evidence>
<dbReference type="Pfam" id="PF00905">
    <property type="entry name" value="Transpeptidase"/>
    <property type="match status" value="1"/>
</dbReference>
<organism evidence="8 9">
    <name type="scientific">Rugosimonospora africana</name>
    <dbReference type="NCBI Taxonomy" id="556532"/>
    <lineage>
        <taxon>Bacteria</taxon>
        <taxon>Bacillati</taxon>
        <taxon>Actinomycetota</taxon>
        <taxon>Actinomycetes</taxon>
        <taxon>Micromonosporales</taxon>
        <taxon>Micromonosporaceae</taxon>
        <taxon>Rugosimonospora</taxon>
    </lineage>
</organism>
<evidence type="ECO:0000256" key="5">
    <source>
        <dbReference type="SAM" id="Phobius"/>
    </source>
</evidence>
<dbReference type="Gene3D" id="3.40.710.10">
    <property type="entry name" value="DD-peptidase/beta-lactamase superfamily"/>
    <property type="match status" value="1"/>
</dbReference>
<feature type="domain" description="Penicillin-binding protein transpeptidase" evidence="6">
    <location>
        <begin position="451"/>
        <end position="757"/>
    </location>
</feature>
<keyword evidence="5" id="KW-1133">Transmembrane helix</keyword>
<keyword evidence="3 5" id="KW-0472">Membrane</keyword>
<feature type="domain" description="Penicillin-binding protein dimerisation" evidence="7">
    <location>
        <begin position="248"/>
        <end position="399"/>
    </location>
</feature>
<evidence type="ECO:0008006" key="10">
    <source>
        <dbReference type="Google" id="ProtNLM"/>
    </source>
</evidence>
<protein>
    <recommendedName>
        <fullName evidence="10">Peptidoglycan synthetase FtsI</fullName>
    </recommendedName>
</protein>
<dbReference type="AlphaFoldDB" id="A0A8J3QZS3"/>
<evidence type="ECO:0000313" key="9">
    <source>
        <dbReference type="Proteomes" id="UP000642748"/>
    </source>
</evidence>
<feature type="transmembrane region" description="Helical" evidence="5">
    <location>
        <begin position="205"/>
        <end position="227"/>
    </location>
</feature>
<name>A0A8J3QZS3_9ACTN</name>
<gene>
    <name evidence="8" type="ORF">Raf01_72240</name>
</gene>
<sequence>MPSRRSDPPRRQSTGRASADPTVLPLHGRSDADQQQRGRSADQQQRGRSAGGQATGRGGISDARRYSPRGRTVREGVGRDPFRPALELLRNEQTDDRRGRSAPGKRSGAGGRTGAARQQVGGRQGSGTVRQGSGTVRQGSGTVRQGSGGRQGGGGRQGAARQGAGRPGEAMPRRATAKGTATRRRPVRKPKRQPRLAEPARRLRAGTAVVLVLFSIIAGRLVMLQLVDARGYALKGLHDRLVTQPLFAQRGAIYDRNHQVLAQAVEAKYVFADPSQINAKAVASTADALRALLGVPTSELVPKLSRKTRADGSKDEFEYLARGVPISTANAVMALNLPGIGVGHDERNEVPGHDLAANLVGFASNNGATGDSLTGRVGLEEGYNDLLSGTDGSHTFEVGQGDLSAPIPGGYDETKAAHPGSSLELTIDRDLQYEFQQVLTKQMQGYHADFGSAVAIDIHTGEVLAQASYPSYDANKPGEYTSDQMIDANTQISLDPGSIHKAITLGAALQSGAIQPDTTVTLPGRSINKGGTNYTDTTPLDRGTKITLPGILAYSSNVGAIEVADKMTPQTLYNYQLKFGLGKSTKEGIPGESAGLVQPPSNWSGSSYGSIPIGDGVSTTPLQMAAVYATIANNGVYIQPHLIKATISPDGTSHPAAAPQTRRVLSPQVAAVLRHDLEAVVTAKGATGHRAAIPQYRVAGKTGTGLLVRNGSYAPGDVASFIGMAPADAPRYVIAVFAHSPGGEGGDVSAPAFQQMMSFTLQHYGVAPTGTAVPTFTLTQ</sequence>